<dbReference type="AlphaFoldDB" id="A0A4S4EN21"/>
<accession>A0A4S4EN21</accession>
<dbReference type="InterPro" id="IPR004320">
    <property type="entry name" value="BPS1_pln"/>
</dbReference>
<dbReference type="EMBL" id="SDRB02003259">
    <property type="protein sequence ID" value="THG18070.1"/>
    <property type="molecule type" value="Genomic_DNA"/>
</dbReference>
<dbReference type="PANTHER" id="PTHR33070:SF129">
    <property type="entry name" value="DUF241 DOMAIN PROTEIN"/>
    <property type="match status" value="1"/>
</dbReference>
<sequence>MASSPLISNSHYHARPVSFPLDLIHSFPNSMIICVNLAQQCHEKLLNEALDGYLKLLDACATAKDIFSEPKEDVKELLSFLRRKRDGSNFGGYLTSRKKMKKVIRKFMLKEVEAVSAVACQAKKIAVNEFEKVDAAVHSLIGH</sequence>
<keyword evidence="2" id="KW-1185">Reference proteome</keyword>
<evidence type="ECO:0000313" key="2">
    <source>
        <dbReference type="Proteomes" id="UP000306102"/>
    </source>
</evidence>
<dbReference type="GO" id="GO:0048364">
    <property type="term" value="P:root development"/>
    <property type="evidence" value="ECO:0007669"/>
    <property type="project" value="InterPro"/>
</dbReference>
<dbReference type="Pfam" id="PF03087">
    <property type="entry name" value="BPS1"/>
    <property type="match status" value="1"/>
</dbReference>
<reference evidence="1 2" key="1">
    <citation type="journal article" date="2018" name="Proc. Natl. Acad. Sci. U.S.A.">
        <title>Draft genome sequence of Camellia sinensis var. sinensis provides insights into the evolution of the tea genome and tea quality.</title>
        <authorList>
            <person name="Wei C."/>
            <person name="Yang H."/>
            <person name="Wang S."/>
            <person name="Zhao J."/>
            <person name="Liu C."/>
            <person name="Gao L."/>
            <person name="Xia E."/>
            <person name="Lu Y."/>
            <person name="Tai Y."/>
            <person name="She G."/>
            <person name="Sun J."/>
            <person name="Cao H."/>
            <person name="Tong W."/>
            <person name="Gao Q."/>
            <person name="Li Y."/>
            <person name="Deng W."/>
            <person name="Jiang X."/>
            <person name="Wang W."/>
            <person name="Chen Q."/>
            <person name="Zhang S."/>
            <person name="Li H."/>
            <person name="Wu J."/>
            <person name="Wang P."/>
            <person name="Li P."/>
            <person name="Shi C."/>
            <person name="Zheng F."/>
            <person name="Jian J."/>
            <person name="Huang B."/>
            <person name="Shan D."/>
            <person name="Shi M."/>
            <person name="Fang C."/>
            <person name="Yue Y."/>
            <person name="Li F."/>
            <person name="Li D."/>
            <person name="Wei S."/>
            <person name="Han B."/>
            <person name="Jiang C."/>
            <person name="Yin Y."/>
            <person name="Xia T."/>
            <person name="Zhang Z."/>
            <person name="Bennetzen J.L."/>
            <person name="Zhao S."/>
            <person name="Wan X."/>
        </authorList>
    </citation>
    <scope>NUCLEOTIDE SEQUENCE [LARGE SCALE GENOMIC DNA]</scope>
    <source>
        <strain evidence="2">cv. Shuchazao</strain>
        <tissue evidence="1">Leaf</tissue>
    </source>
</reference>
<protein>
    <submittedName>
        <fullName evidence="1">Uncharacterized protein</fullName>
    </submittedName>
</protein>
<dbReference type="GO" id="GO:0048367">
    <property type="term" value="P:shoot system development"/>
    <property type="evidence" value="ECO:0007669"/>
    <property type="project" value="InterPro"/>
</dbReference>
<gene>
    <name evidence="1" type="ORF">TEA_019464</name>
</gene>
<comment type="caution">
    <text evidence="1">The sequence shown here is derived from an EMBL/GenBank/DDBJ whole genome shotgun (WGS) entry which is preliminary data.</text>
</comment>
<dbReference type="PANTHER" id="PTHR33070">
    <property type="entry name" value="OS06G0725500 PROTEIN"/>
    <property type="match status" value="1"/>
</dbReference>
<organism evidence="1 2">
    <name type="scientific">Camellia sinensis var. sinensis</name>
    <name type="common">China tea</name>
    <dbReference type="NCBI Taxonomy" id="542762"/>
    <lineage>
        <taxon>Eukaryota</taxon>
        <taxon>Viridiplantae</taxon>
        <taxon>Streptophyta</taxon>
        <taxon>Embryophyta</taxon>
        <taxon>Tracheophyta</taxon>
        <taxon>Spermatophyta</taxon>
        <taxon>Magnoliopsida</taxon>
        <taxon>eudicotyledons</taxon>
        <taxon>Gunneridae</taxon>
        <taxon>Pentapetalae</taxon>
        <taxon>asterids</taxon>
        <taxon>Ericales</taxon>
        <taxon>Theaceae</taxon>
        <taxon>Camellia</taxon>
    </lineage>
</organism>
<name>A0A4S4EN21_CAMSN</name>
<proteinExistence type="predicted"/>
<evidence type="ECO:0000313" key="1">
    <source>
        <dbReference type="EMBL" id="THG18070.1"/>
    </source>
</evidence>
<dbReference type="Proteomes" id="UP000306102">
    <property type="component" value="Unassembled WGS sequence"/>
</dbReference>